<protein>
    <submittedName>
        <fullName evidence="1">Uncharacterized protein</fullName>
    </submittedName>
</protein>
<gene>
    <name evidence="1" type="ORF">MYF79_12525</name>
</gene>
<proteinExistence type="predicted"/>
<sequence length="100" mass="12123">MYSQSETLLTDFDETALAFVNSTYVEFSFSVKNVDRRSNENIFQLWIQRYADKLKQRLEGKALEYISMNRDLPTIDWLHKKIVYMIRRFIQDFLQRTETI</sequence>
<dbReference type="Proteomes" id="UP000830198">
    <property type="component" value="Chromosome"/>
</dbReference>
<accession>A0ABY4I7P6</accession>
<organism evidence="1 2">
    <name type="scientific">Chitinophaga filiformis</name>
    <name type="common">Myxococcus filiformis</name>
    <name type="synonym">Flexibacter filiformis</name>
    <dbReference type="NCBI Taxonomy" id="104663"/>
    <lineage>
        <taxon>Bacteria</taxon>
        <taxon>Pseudomonadati</taxon>
        <taxon>Bacteroidota</taxon>
        <taxon>Chitinophagia</taxon>
        <taxon>Chitinophagales</taxon>
        <taxon>Chitinophagaceae</taxon>
        <taxon>Chitinophaga</taxon>
    </lineage>
</organism>
<evidence type="ECO:0000313" key="1">
    <source>
        <dbReference type="EMBL" id="UPK72110.1"/>
    </source>
</evidence>
<evidence type="ECO:0000313" key="2">
    <source>
        <dbReference type="Proteomes" id="UP000830198"/>
    </source>
</evidence>
<name>A0ABY4I7P6_CHIFI</name>
<keyword evidence="2" id="KW-1185">Reference proteome</keyword>
<reference evidence="1 2" key="1">
    <citation type="submission" date="2022-04" db="EMBL/GenBank/DDBJ databases">
        <title>The arsenic-methylating capacity of Chitinophaga filiformis YT5 during chitin decomposition.</title>
        <authorList>
            <person name="Chen G."/>
            <person name="Liang Y."/>
        </authorList>
    </citation>
    <scope>NUCLEOTIDE SEQUENCE [LARGE SCALE GENOMIC DNA]</scope>
    <source>
        <strain evidence="1 2">YT5</strain>
    </source>
</reference>
<dbReference type="EMBL" id="CP095855">
    <property type="protein sequence ID" value="UPK72110.1"/>
    <property type="molecule type" value="Genomic_DNA"/>
</dbReference>
<dbReference type="RefSeq" id="WP_247814194.1">
    <property type="nucleotide sequence ID" value="NZ_CP095855.1"/>
</dbReference>